<comment type="subcellular location">
    <subcellularLocation>
        <location evidence="2">Cytoplasm</location>
    </subcellularLocation>
    <subcellularLocation>
        <location evidence="1">Nucleus</location>
    </subcellularLocation>
</comment>
<reference evidence="5" key="3">
    <citation type="submission" date="2025-09" db="UniProtKB">
        <authorList>
            <consortium name="Ensembl"/>
        </authorList>
    </citation>
    <scope>IDENTIFICATION</scope>
</reference>
<dbReference type="GeneTree" id="ENSGT00970000196788"/>
<accession>A0A4W5KH27</accession>
<sequence>MHAPLMLNLLTDAMEAAAKKGAAANQKTAAKAALVHTCPVCQVSNPKKFKHHFESKHYKSQMVPVLVDVQA</sequence>
<keyword evidence="6" id="KW-1185">Reference proteome</keyword>
<dbReference type="PANTHER" id="PTHR21213">
    <property type="entry name" value="GEO09665P1-RELATED"/>
    <property type="match status" value="1"/>
</dbReference>
<dbReference type="Gene3D" id="4.10.1050.10">
    <property type="entry name" value="At2g23090-like"/>
    <property type="match status" value="1"/>
</dbReference>
<dbReference type="GO" id="GO:0005737">
    <property type="term" value="C:cytoplasm"/>
    <property type="evidence" value="ECO:0007669"/>
    <property type="project" value="UniProtKB-SubCell"/>
</dbReference>
<evidence type="ECO:0000256" key="1">
    <source>
        <dbReference type="ARBA" id="ARBA00004123"/>
    </source>
</evidence>
<keyword evidence="3" id="KW-0963">Cytoplasm</keyword>
<dbReference type="Ensembl" id="ENSHHUT00000011648.1">
    <property type="protein sequence ID" value="ENSHHUP00000011294.1"/>
    <property type="gene ID" value="ENSHHUG00000006885.1"/>
</dbReference>
<evidence type="ECO:0000313" key="5">
    <source>
        <dbReference type="Ensembl" id="ENSHHUP00000011294.1"/>
    </source>
</evidence>
<dbReference type="Proteomes" id="UP000314982">
    <property type="component" value="Unassembled WGS sequence"/>
</dbReference>
<reference evidence="5" key="2">
    <citation type="submission" date="2025-08" db="UniProtKB">
        <authorList>
            <consortium name="Ensembl"/>
        </authorList>
    </citation>
    <scope>IDENTIFICATION</scope>
</reference>
<protein>
    <recommendedName>
        <fullName evidence="7">Small EDRK-rich factor-like N-terminal domain-containing protein</fullName>
    </recommendedName>
</protein>
<dbReference type="InterPro" id="IPR045230">
    <property type="entry name" value="MBS1/2-like"/>
</dbReference>
<evidence type="ECO:0000256" key="3">
    <source>
        <dbReference type="ARBA" id="ARBA00022490"/>
    </source>
</evidence>
<dbReference type="SUPFAM" id="SSF118359">
    <property type="entry name" value="Expressed protein At2g23090/F21P24.15"/>
    <property type="match status" value="1"/>
</dbReference>
<dbReference type="PANTHER" id="PTHR21213:SF26">
    <property type="entry name" value="ZGC:91910"/>
    <property type="match status" value="1"/>
</dbReference>
<reference evidence="6" key="1">
    <citation type="submission" date="2018-06" db="EMBL/GenBank/DDBJ databases">
        <title>Genome assembly of Danube salmon.</title>
        <authorList>
            <person name="Macqueen D.J."/>
            <person name="Gundappa M.K."/>
        </authorList>
    </citation>
    <scope>NUCLEOTIDE SEQUENCE [LARGE SCALE GENOMIC DNA]</scope>
</reference>
<proteinExistence type="predicted"/>
<evidence type="ECO:0000256" key="4">
    <source>
        <dbReference type="ARBA" id="ARBA00023242"/>
    </source>
</evidence>
<name>A0A4W5KH27_9TELE</name>
<evidence type="ECO:0008006" key="7">
    <source>
        <dbReference type="Google" id="ProtNLM"/>
    </source>
</evidence>
<keyword evidence="4" id="KW-0539">Nucleus</keyword>
<dbReference type="InterPro" id="IPR026939">
    <property type="entry name" value="ZNF706/At2g23090_sf"/>
</dbReference>
<dbReference type="AlphaFoldDB" id="A0A4W5KH27"/>
<organism evidence="5 6">
    <name type="scientific">Hucho hucho</name>
    <name type="common">huchen</name>
    <dbReference type="NCBI Taxonomy" id="62062"/>
    <lineage>
        <taxon>Eukaryota</taxon>
        <taxon>Metazoa</taxon>
        <taxon>Chordata</taxon>
        <taxon>Craniata</taxon>
        <taxon>Vertebrata</taxon>
        <taxon>Euteleostomi</taxon>
        <taxon>Actinopterygii</taxon>
        <taxon>Neopterygii</taxon>
        <taxon>Teleostei</taxon>
        <taxon>Protacanthopterygii</taxon>
        <taxon>Salmoniformes</taxon>
        <taxon>Salmonidae</taxon>
        <taxon>Salmoninae</taxon>
        <taxon>Hucho</taxon>
    </lineage>
</organism>
<evidence type="ECO:0000313" key="6">
    <source>
        <dbReference type="Proteomes" id="UP000314982"/>
    </source>
</evidence>
<evidence type="ECO:0000256" key="2">
    <source>
        <dbReference type="ARBA" id="ARBA00004496"/>
    </source>
</evidence>
<dbReference type="GO" id="GO:0005634">
    <property type="term" value="C:nucleus"/>
    <property type="evidence" value="ECO:0007669"/>
    <property type="project" value="UniProtKB-SubCell"/>
</dbReference>